<accession>A0A5B0MTT8</accession>
<evidence type="ECO:0000313" key="2">
    <source>
        <dbReference type="Proteomes" id="UP000324748"/>
    </source>
</evidence>
<comment type="caution">
    <text evidence="1">The sequence shown here is derived from an EMBL/GenBank/DDBJ whole genome shotgun (WGS) entry which is preliminary data.</text>
</comment>
<reference evidence="1 2" key="1">
    <citation type="submission" date="2019-05" db="EMBL/GenBank/DDBJ databases">
        <title>Emergence of the Ug99 lineage of the wheat stem rust pathogen through somatic hybridization.</title>
        <authorList>
            <person name="Li F."/>
            <person name="Upadhyaya N.M."/>
            <person name="Sperschneider J."/>
            <person name="Matny O."/>
            <person name="Nguyen-Phuc H."/>
            <person name="Mago R."/>
            <person name="Raley C."/>
            <person name="Miller M.E."/>
            <person name="Silverstein K.A.T."/>
            <person name="Henningsen E."/>
            <person name="Hirsch C.D."/>
            <person name="Visser B."/>
            <person name="Pretorius Z.A."/>
            <person name="Steffenson B.J."/>
            <person name="Schwessinger B."/>
            <person name="Dodds P.N."/>
            <person name="Figueroa M."/>
        </authorList>
    </citation>
    <scope>NUCLEOTIDE SEQUENCE [LARGE SCALE GENOMIC DNA]</scope>
    <source>
        <strain evidence="1">21-0</strain>
    </source>
</reference>
<dbReference type="Proteomes" id="UP000324748">
    <property type="component" value="Unassembled WGS sequence"/>
</dbReference>
<organism evidence="1 2">
    <name type="scientific">Puccinia graminis f. sp. tritici</name>
    <dbReference type="NCBI Taxonomy" id="56615"/>
    <lineage>
        <taxon>Eukaryota</taxon>
        <taxon>Fungi</taxon>
        <taxon>Dikarya</taxon>
        <taxon>Basidiomycota</taxon>
        <taxon>Pucciniomycotina</taxon>
        <taxon>Pucciniomycetes</taxon>
        <taxon>Pucciniales</taxon>
        <taxon>Pucciniaceae</taxon>
        <taxon>Puccinia</taxon>
    </lineage>
</organism>
<protein>
    <submittedName>
        <fullName evidence="1">Uncharacterized protein</fullName>
    </submittedName>
</protein>
<proteinExistence type="predicted"/>
<dbReference type="AlphaFoldDB" id="A0A5B0MTT8"/>
<sequence>MAETNIDRAPSSFLLPRIPHHPSSISTKFRPDWYVISNKTYTKRAQQSGIG</sequence>
<dbReference type="EMBL" id="VSWC01000132">
    <property type="protein sequence ID" value="KAA1079823.1"/>
    <property type="molecule type" value="Genomic_DNA"/>
</dbReference>
<name>A0A5B0MTT8_PUCGR</name>
<gene>
    <name evidence="1" type="ORF">PGT21_025313</name>
</gene>
<evidence type="ECO:0000313" key="1">
    <source>
        <dbReference type="EMBL" id="KAA1079823.1"/>
    </source>
</evidence>
<keyword evidence="2" id="KW-1185">Reference proteome</keyword>